<evidence type="ECO:0000256" key="2">
    <source>
        <dbReference type="SAM" id="MobiDB-lite"/>
    </source>
</evidence>
<proteinExistence type="predicted"/>
<evidence type="ECO:0000313" key="4">
    <source>
        <dbReference type="EMBL" id="CAK1585281.1"/>
    </source>
</evidence>
<reference evidence="4 5" key="1">
    <citation type="submission" date="2023-11" db="EMBL/GenBank/DDBJ databases">
        <authorList>
            <person name="Hedman E."/>
            <person name="Englund M."/>
            <person name="Stromberg M."/>
            <person name="Nyberg Akerstrom W."/>
            <person name="Nylinder S."/>
            <person name="Jareborg N."/>
            <person name="Kallberg Y."/>
            <person name="Kronander E."/>
        </authorList>
    </citation>
    <scope>NUCLEOTIDE SEQUENCE [LARGE SCALE GENOMIC DNA]</scope>
</reference>
<evidence type="ECO:0000259" key="3">
    <source>
        <dbReference type="Pfam" id="PF05225"/>
    </source>
</evidence>
<feature type="domain" description="HTH psq-type" evidence="3">
    <location>
        <begin position="26"/>
        <end position="62"/>
    </location>
</feature>
<evidence type="ECO:0000313" key="5">
    <source>
        <dbReference type="Proteomes" id="UP001314205"/>
    </source>
</evidence>
<comment type="subcellular location">
    <subcellularLocation>
        <location evidence="1">Nucleus</location>
    </subcellularLocation>
</comment>
<keyword evidence="5" id="KW-1185">Reference proteome</keyword>
<accession>A0AAV1KQI0</accession>
<feature type="region of interest" description="Disordered" evidence="2">
    <location>
        <begin position="51"/>
        <end position="82"/>
    </location>
</feature>
<dbReference type="Pfam" id="PF05225">
    <property type="entry name" value="HTH_psq"/>
    <property type="match status" value="1"/>
</dbReference>
<comment type="caution">
    <text evidence="4">The sequence shown here is derived from an EMBL/GenBank/DDBJ whole genome shotgun (WGS) entry which is preliminary data.</text>
</comment>
<dbReference type="GO" id="GO:0005634">
    <property type="term" value="C:nucleus"/>
    <property type="evidence" value="ECO:0007669"/>
    <property type="project" value="UniProtKB-SubCell"/>
</dbReference>
<sequence length="82" mass="9442">MKPKTRTKSSGKRKKEICRRKAYNSENLDKALQAVKEGMSKKLAAKTYQVPRATLHYRNPEHQSRPGSPTILSEKEEKDLED</sequence>
<organism evidence="4 5">
    <name type="scientific">Parnassius mnemosyne</name>
    <name type="common">clouded apollo</name>
    <dbReference type="NCBI Taxonomy" id="213953"/>
    <lineage>
        <taxon>Eukaryota</taxon>
        <taxon>Metazoa</taxon>
        <taxon>Ecdysozoa</taxon>
        <taxon>Arthropoda</taxon>
        <taxon>Hexapoda</taxon>
        <taxon>Insecta</taxon>
        <taxon>Pterygota</taxon>
        <taxon>Neoptera</taxon>
        <taxon>Endopterygota</taxon>
        <taxon>Lepidoptera</taxon>
        <taxon>Glossata</taxon>
        <taxon>Ditrysia</taxon>
        <taxon>Papilionoidea</taxon>
        <taxon>Papilionidae</taxon>
        <taxon>Parnassiinae</taxon>
        <taxon>Parnassini</taxon>
        <taxon>Parnassius</taxon>
        <taxon>Driopa</taxon>
    </lineage>
</organism>
<dbReference type="Proteomes" id="UP001314205">
    <property type="component" value="Unassembled WGS sequence"/>
</dbReference>
<dbReference type="InterPro" id="IPR009057">
    <property type="entry name" value="Homeodomain-like_sf"/>
</dbReference>
<dbReference type="EMBL" id="CAVLGL010000079">
    <property type="protein sequence ID" value="CAK1585281.1"/>
    <property type="molecule type" value="Genomic_DNA"/>
</dbReference>
<dbReference type="Gene3D" id="1.10.10.60">
    <property type="entry name" value="Homeodomain-like"/>
    <property type="match status" value="1"/>
</dbReference>
<dbReference type="AlphaFoldDB" id="A0AAV1KQI0"/>
<name>A0AAV1KQI0_9NEOP</name>
<dbReference type="GO" id="GO:0003677">
    <property type="term" value="F:DNA binding"/>
    <property type="evidence" value="ECO:0007669"/>
    <property type="project" value="InterPro"/>
</dbReference>
<dbReference type="InterPro" id="IPR007889">
    <property type="entry name" value="HTH_Psq"/>
</dbReference>
<evidence type="ECO:0000256" key="1">
    <source>
        <dbReference type="ARBA" id="ARBA00004123"/>
    </source>
</evidence>
<dbReference type="SUPFAM" id="SSF46689">
    <property type="entry name" value="Homeodomain-like"/>
    <property type="match status" value="1"/>
</dbReference>
<feature type="compositionally biased region" description="Basic and acidic residues" evidence="2">
    <location>
        <begin position="73"/>
        <end position="82"/>
    </location>
</feature>
<gene>
    <name evidence="4" type="ORF">PARMNEM_LOCUS6392</name>
</gene>
<protein>
    <recommendedName>
        <fullName evidence="3">HTH psq-type domain-containing protein</fullName>
    </recommendedName>
</protein>
<feature type="region of interest" description="Disordered" evidence="2">
    <location>
        <begin position="1"/>
        <end position="22"/>
    </location>
</feature>